<comment type="catalytic activity">
    <reaction evidence="1">
        <text>ATP + protein L-histidine = ADP + protein N-phospho-L-histidine.</text>
        <dbReference type="EC" id="2.7.13.3"/>
    </reaction>
</comment>
<dbReference type="EMBL" id="JAMBEP010000005">
    <property type="protein sequence ID" value="MCL1636008.1"/>
    <property type="molecule type" value="Genomic_DNA"/>
</dbReference>
<dbReference type="InterPro" id="IPR036097">
    <property type="entry name" value="HisK_dim/P_sf"/>
</dbReference>
<dbReference type="SUPFAM" id="SSF55874">
    <property type="entry name" value="ATPase domain of HSP90 chaperone/DNA topoisomerase II/histidine kinase"/>
    <property type="match status" value="1"/>
</dbReference>
<dbReference type="PANTHER" id="PTHR42878">
    <property type="entry name" value="TWO-COMPONENT HISTIDINE KINASE"/>
    <property type="match status" value="1"/>
</dbReference>
<evidence type="ECO:0000313" key="12">
    <source>
        <dbReference type="Proteomes" id="UP001431217"/>
    </source>
</evidence>
<evidence type="ECO:0000259" key="10">
    <source>
        <dbReference type="PROSITE" id="PS50113"/>
    </source>
</evidence>
<evidence type="ECO:0000256" key="7">
    <source>
        <dbReference type="SAM" id="Coils"/>
    </source>
</evidence>
<evidence type="ECO:0000256" key="4">
    <source>
        <dbReference type="ARBA" id="ARBA00022679"/>
    </source>
</evidence>
<evidence type="ECO:0000256" key="5">
    <source>
        <dbReference type="ARBA" id="ARBA00022777"/>
    </source>
</evidence>
<reference evidence="11 12" key="1">
    <citation type="submission" date="2022-05" db="EMBL/GenBank/DDBJ databases">
        <title>Luteimonas sp. SX5, whole genome shotgun sequencing project.</title>
        <authorList>
            <person name="Zhao G."/>
            <person name="Shen L."/>
        </authorList>
    </citation>
    <scope>NUCLEOTIDE SEQUENCE [LARGE SCALE GENOMIC DNA]</scope>
    <source>
        <strain evidence="11 12">SX5</strain>
    </source>
</reference>
<dbReference type="Gene3D" id="3.30.450.20">
    <property type="entry name" value="PAS domain"/>
    <property type="match status" value="1"/>
</dbReference>
<organism evidence="11 12">
    <name type="scientific">Luteimonas galliterrae</name>
    <dbReference type="NCBI Taxonomy" id="2940486"/>
    <lineage>
        <taxon>Bacteria</taxon>
        <taxon>Pseudomonadati</taxon>
        <taxon>Pseudomonadota</taxon>
        <taxon>Gammaproteobacteria</taxon>
        <taxon>Lysobacterales</taxon>
        <taxon>Lysobacteraceae</taxon>
        <taxon>Luteimonas</taxon>
    </lineage>
</organism>
<dbReference type="InterPro" id="IPR001610">
    <property type="entry name" value="PAC"/>
</dbReference>
<dbReference type="InterPro" id="IPR003594">
    <property type="entry name" value="HATPase_dom"/>
</dbReference>
<dbReference type="RefSeq" id="WP_249476022.1">
    <property type="nucleotide sequence ID" value="NZ_JAMBEP010000005.1"/>
</dbReference>
<evidence type="ECO:0000256" key="2">
    <source>
        <dbReference type="ARBA" id="ARBA00012438"/>
    </source>
</evidence>
<evidence type="ECO:0000256" key="6">
    <source>
        <dbReference type="ARBA" id="ARBA00023136"/>
    </source>
</evidence>
<keyword evidence="7" id="KW-0175">Coiled coil</keyword>
<dbReference type="InterPro" id="IPR000700">
    <property type="entry name" value="PAS-assoc_C"/>
</dbReference>
<dbReference type="InterPro" id="IPR013767">
    <property type="entry name" value="PAS_fold"/>
</dbReference>
<evidence type="ECO:0000313" key="11">
    <source>
        <dbReference type="EMBL" id="MCL1636008.1"/>
    </source>
</evidence>
<keyword evidence="5" id="KW-0418">Kinase</keyword>
<dbReference type="Gene3D" id="3.30.565.10">
    <property type="entry name" value="Histidine kinase-like ATPase, C-terminal domain"/>
    <property type="match status" value="1"/>
</dbReference>
<comment type="caution">
    <text evidence="11">The sequence shown here is derived from an EMBL/GenBank/DDBJ whole genome shotgun (WGS) entry which is preliminary data.</text>
</comment>
<dbReference type="EC" id="2.7.13.3" evidence="2"/>
<dbReference type="NCBIfam" id="TIGR00229">
    <property type="entry name" value="sensory_box"/>
    <property type="match status" value="1"/>
</dbReference>
<proteinExistence type="predicted"/>
<keyword evidence="4" id="KW-0808">Transferase</keyword>
<dbReference type="SMART" id="SM00086">
    <property type="entry name" value="PAC"/>
    <property type="match status" value="1"/>
</dbReference>
<protein>
    <recommendedName>
        <fullName evidence="2">histidine kinase</fullName>
        <ecNumber evidence="2">2.7.13.3</ecNumber>
    </recommendedName>
</protein>
<dbReference type="SMART" id="SM00387">
    <property type="entry name" value="HATPase_c"/>
    <property type="match status" value="1"/>
</dbReference>
<dbReference type="InterPro" id="IPR004358">
    <property type="entry name" value="Sig_transdc_His_kin-like_C"/>
</dbReference>
<evidence type="ECO:0000259" key="8">
    <source>
        <dbReference type="PROSITE" id="PS50109"/>
    </source>
</evidence>
<dbReference type="InterPro" id="IPR000014">
    <property type="entry name" value="PAS"/>
</dbReference>
<dbReference type="Proteomes" id="UP001431217">
    <property type="component" value="Unassembled WGS sequence"/>
</dbReference>
<evidence type="ECO:0000256" key="3">
    <source>
        <dbReference type="ARBA" id="ARBA00022553"/>
    </source>
</evidence>
<keyword evidence="6" id="KW-0472">Membrane</keyword>
<dbReference type="Pfam" id="PF00512">
    <property type="entry name" value="HisKA"/>
    <property type="match status" value="1"/>
</dbReference>
<accession>A0ABT0MMV8</accession>
<dbReference type="SUPFAM" id="SSF47384">
    <property type="entry name" value="Homodimeric domain of signal transducing histidine kinase"/>
    <property type="match status" value="1"/>
</dbReference>
<dbReference type="InterPro" id="IPR050351">
    <property type="entry name" value="BphY/WalK/GraS-like"/>
</dbReference>
<dbReference type="Pfam" id="PF00989">
    <property type="entry name" value="PAS"/>
    <property type="match status" value="1"/>
</dbReference>
<dbReference type="InterPro" id="IPR036890">
    <property type="entry name" value="HATPase_C_sf"/>
</dbReference>
<dbReference type="PROSITE" id="PS50109">
    <property type="entry name" value="HIS_KIN"/>
    <property type="match status" value="1"/>
</dbReference>
<dbReference type="SMART" id="SM00091">
    <property type="entry name" value="PAS"/>
    <property type="match status" value="1"/>
</dbReference>
<feature type="coiled-coil region" evidence="7">
    <location>
        <begin position="131"/>
        <end position="162"/>
    </location>
</feature>
<dbReference type="PROSITE" id="PS50113">
    <property type="entry name" value="PAC"/>
    <property type="match status" value="1"/>
</dbReference>
<dbReference type="Pfam" id="PF02518">
    <property type="entry name" value="HATPase_c"/>
    <property type="match status" value="1"/>
</dbReference>
<dbReference type="InterPro" id="IPR035965">
    <property type="entry name" value="PAS-like_dom_sf"/>
</dbReference>
<dbReference type="PRINTS" id="PR00344">
    <property type="entry name" value="BCTRLSENSOR"/>
</dbReference>
<feature type="domain" description="PAC" evidence="10">
    <location>
        <begin position="88"/>
        <end position="140"/>
    </location>
</feature>
<dbReference type="SUPFAM" id="SSF55785">
    <property type="entry name" value="PYP-like sensor domain (PAS domain)"/>
    <property type="match status" value="1"/>
</dbReference>
<keyword evidence="3" id="KW-0597">Phosphoprotein</keyword>
<dbReference type="SMART" id="SM00388">
    <property type="entry name" value="HisKA"/>
    <property type="match status" value="1"/>
</dbReference>
<sequence>MAARAPLHAPDRDDRQLFRLAMASSGIGMAIVDLDGQWQEVNPAFEKIFGYPAGELVGRHVLEFTHPDDVELSRGYLRGLIEGSIPMLDAPKRYLRRDGSVLWAHLNVAMVRDGEGAPLYMIAQLRDISAQKQAEQALQSVNRTLERQVAERADELRDANHQLRQFAYGVSHDLRGPLRAIDGFAAQLERHSAAVLDEAGRDYLQRIRDNAGRMSNLIDGLLELSRAISAEMRPQPVDLSLLAEWVGAELLDAHPGSDARIDVQPGLQAHGDERMLKSLFTQLLGNAWKFSAQRERVVIEVRGEMQAHGVWLSVRDEGCGFDMAYADKLFEPFQRLHGQAEGGGSGLGLAIAQRIAQRHGGRIWAESAPGAGSVFHVSLPVMDNDRSTDEDAQ</sequence>
<feature type="domain" description="PAS" evidence="9">
    <location>
        <begin position="14"/>
        <end position="84"/>
    </location>
</feature>
<evidence type="ECO:0000256" key="1">
    <source>
        <dbReference type="ARBA" id="ARBA00000085"/>
    </source>
</evidence>
<dbReference type="InterPro" id="IPR003661">
    <property type="entry name" value="HisK_dim/P_dom"/>
</dbReference>
<feature type="domain" description="Histidine kinase" evidence="8">
    <location>
        <begin position="169"/>
        <end position="383"/>
    </location>
</feature>
<dbReference type="InterPro" id="IPR005467">
    <property type="entry name" value="His_kinase_dom"/>
</dbReference>
<name>A0ABT0MMV8_9GAMM</name>
<dbReference type="CDD" id="cd00130">
    <property type="entry name" value="PAS"/>
    <property type="match status" value="1"/>
</dbReference>
<keyword evidence="12" id="KW-1185">Reference proteome</keyword>
<dbReference type="CDD" id="cd00082">
    <property type="entry name" value="HisKA"/>
    <property type="match status" value="1"/>
</dbReference>
<dbReference type="PANTHER" id="PTHR42878:SF15">
    <property type="entry name" value="BACTERIOPHYTOCHROME"/>
    <property type="match status" value="1"/>
</dbReference>
<dbReference type="PROSITE" id="PS50112">
    <property type="entry name" value="PAS"/>
    <property type="match status" value="1"/>
</dbReference>
<dbReference type="Gene3D" id="1.10.287.130">
    <property type="match status" value="1"/>
</dbReference>
<gene>
    <name evidence="11" type="ORF">M2650_15395</name>
</gene>
<evidence type="ECO:0000259" key="9">
    <source>
        <dbReference type="PROSITE" id="PS50112"/>
    </source>
</evidence>